<keyword evidence="3" id="KW-1185">Reference proteome</keyword>
<dbReference type="GO" id="GO:0044547">
    <property type="term" value="F:DNA topoisomerase binding"/>
    <property type="evidence" value="ECO:0007669"/>
    <property type="project" value="TreeGrafter"/>
</dbReference>
<dbReference type="GO" id="GO:0042800">
    <property type="term" value="F:histone H3K4 methyltransferase activity"/>
    <property type="evidence" value="ECO:0007669"/>
    <property type="project" value="TreeGrafter"/>
</dbReference>
<dbReference type="InterPro" id="IPR036388">
    <property type="entry name" value="WH-like_DNA-bd_sf"/>
</dbReference>
<dbReference type="Pfam" id="PF17906">
    <property type="entry name" value="HTH_48"/>
    <property type="match status" value="1"/>
</dbReference>
<feature type="domain" description="Mos1 transposase HTH" evidence="1">
    <location>
        <begin position="135"/>
        <end position="171"/>
    </location>
</feature>
<dbReference type="AlphaFoldDB" id="A0A7R8WZ05"/>
<dbReference type="GO" id="GO:0006303">
    <property type="term" value="P:double-strand break repair via nonhomologous end joining"/>
    <property type="evidence" value="ECO:0007669"/>
    <property type="project" value="TreeGrafter"/>
</dbReference>
<dbReference type="PANTHER" id="PTHR46060:SF2">
    <property type="entry name" value="HISTONE-LYSINE N-METHYLTRANSFERASE SETMAR"/>
    <property type="match status" value="1"/>
</dbReference>
<proteinExistence type="predicted"/>
<dbReference type="GO" id="GO:0044774">
    <property type="term" value="P:mitotic DNA integrity checkpoint signaling"/>
    <property type="evidence" value="ECO:0007669"/>
    <property type="project" value="TreeGrafter"/>
</dbReference>
<dbReference type="GO" id="GO:0000729">
    <property type="term" value="P:DNA double-strand break processing"/>
    <property type="evidence" value="ECO:0007669"/>
    <property type="project" value="TreeGrafter"/>
</dbReference>
<dbReference type="GO" id="GO:0003690">
    <property type="term" value="F:double-stranded DNA binding"/>
    <property type="evidence" value="ECO:0007669"/>
    <property type="project" value="TreeGrafter"/>
</dbReference>
<organism evidence="2">
    <name type="scientific">Darwinula stevensoni</name>
    <dbReference type="NCBI Taxonomy" id="69355"/>
    <lineage>
        <taxon>Eukaryota</taxon>
        <taxon>Metazoa</taxon>
        <taxon>Ecdysozoa</taxon>
        <taxon>Arthropoda</taxon>
        <taxon>Crustacea</taxon>
        <taxon>Oligostraca</taxon>
        <taxon>Ostracoda</taxon>
        <taxon>Podocopa</taxon>
        <taxon>Podocopida</taxon>
        <taxon>Darwinulocopina</taxon>
        <taxon>Darwinuloidea</taxon>
        <taxon>Darwinulidae</taxon>
        <taxon>Darwinula</taxon>
    </lineage>
</organism>
<dbReference type="GO" id="GO:0031297">
    <property type="term" value="P:replication fork processing"/>
    <property type="evidence" value="ECO:0007669"/>
    <property type="project" value="TreeGrafter"/>
</dbReference>
<reference evidence="2" key="1">
    <citation type="submission" date="2020-11" db="EMBL/GenBank/DDBJ databases">
        <authorList>
            <person name="Tran Van P."/>
        </authorList>
    </citation>
    <scope>NUCLEOTIDE SEQUENCE</scope>
</reference>
<accession>A0A7R8WZ05</accession>
<dbReference type="GO" id="GO:0000014">
    <property type="term" value="F:single-stranded DNA endodeoxyribonuclease activity"/>
    <property type="evidence" value="ECO:0007669"/>
    <property type="project" value="TreeGrafter"/>
</dbReference>
<gene>
    <name evidence="2" type="ORF">DSTB1V02_LOCUS865</name>
</gene>
<name>A0A7R8WZ05_9CRUS</name>
<evidence type="ECO:0000313" key="3">
    <source>
        <dbReference type="Proteomes" id="UP000677054"/>
    </source>
</evidence>
<dbReference type="GO" id="GO:0046975">
    <property type="term" value="F:histone H3K36 methyltransferase activity"/>
    <property type="evidence" value="ECO:0007669"/>
    <property type="project" value="TreeGrafter"/>
</dbReference>
<evidence type="ECO:0000259" key="1">
    <source>
        <dbReference type="Pfam" id="PF17906"/>
    </source>
</evidence>
<dbReference type="EMBL" id="CAJPEV010000069">
    <property type="protein sequence ID" value="CAG0880022.1"/>
    <property type="molecule type" value="Genomic_DNA"/>
</dbReference>
<dbReference type="InterPro" id="IPR052709">
    <property type="entry name" value="Transposase-MT_Hybrid"/>
</dbReference>
<dbReference type="Gene3D" id="1.10.10.10">
    <property type="entry name" value="Winged helix-like DNA-binding domain superfamily/Winged helix DNA-binding domain"/>
    <property type="match status" value="1"/>
</dbReference>
<dbReference type="PANTHER" id="PTHR46060">
    <property type="entry name" value="MARINER MOS1 TRANSPOSASE-LIKE PROTEIN"/>
    <property type="match status" value="1"/>
</dbReference>
<evidence type="ECO:0000313" key="2">
    <source>
        <dbReference type="EMBL" id="CAD7240860.1"/>
    </source>
</evidence>
<dbReference type="GO" id="GO:0005634">
    <property type="term" value="C:nucleus"/>
    <property type="evidence" value="ECO:0007669"/>
    <property type="project" value="TreeGrafter"/>
</dbReference>
<dbReference type="GO" id="GO:0003697">
    <property type="term" value="F:single-stranded DNA binding"/>
    <property type="evidence" value="ECO:0007669"/>
    <property type="project" value="TreeGrafter"/>
</dbReference>
<dbReference type="SUPFAM" id="SSF63748">
    <property type="entry name" value="Tudor/PWWP/MBT"/>
    <property type="match status" value="1"/>
</dbReference>
<dbReference type="EMBL" id="LR899586">
    <property type="protein sequence ID" value="CAD7240860.1"/>
    <property type="molecule type" value="Genomic_DNA"/>
</dbReference>
<protein>
    <recommendedName>
        <fullName evidence="1">Mos1 transposase HTH domain-containing protein</fullName>
    </recommendedName>
</protein>
<dbReference type="OrthoDB" id="616263at2759"/>
<dbReference type="GO" id="GO:0035861">
    <property type="term" value="C:site of double-strand break"/>
    <property type="evidence" value="ECO:0007669"/>
    <property type="project" value="TreeGrafter"/>
</dbReference>
<dbReference type="InterPro" id="IPR041426">
    <property type="entry name" value="Mos1_HTH"/>
</dbReference>
<dbReference type="Proteomes" id="UP000677054">
    <property type="component" value="Unassembled WGS sequence"/>
</dbReference>
<dbReference type="GO" id="GO:0000793">
    <property type="term" value="C:condensed chromosome"/>
    <property type="evidence" value="ECO:0007669"/>
    <property type="project" value="TreeGrafter"/>
</dbReference>
<dbReference type="Gene3D" id="2.30.30.140">
    <property type="match status" value="1"/>
</dbReference>
<dbReference type="GO" id="GO:0015074">
    <property type="term" value="P:DNA integration"/>
    <property type="evidence" value="ECO:0007669"/>
    <property type="project" value="TreeGrafter"/>
</dbReference>
<sequence>MLTLTLGKEERGGDRLKVGHQWVFWFGDRRISQVQEQNILPFLKTFNKCFHEKSGMTYRHGVMQAVQVLLENCTMEMKPVFTSEMDALHWAATYYQHTSSSSVPKHGNIDDTIIKDASALVDDLQSIEGFCHRNASGHSARATADNICAAFKGNVVHYSTVSRWLKCFESGGTTFRDRPRSEHPSTVDDEALRNALNAKPNSTTCELATTLGVTHMAIGNHLNDLGYWKVYSTWVPHQLSVALSINNMCICSKRHGTHDPP</sequence>